<reference evidence="1 2" key="1">
    <citation type="submission" date="2024-01" db="EMBL/GenBank/DDBJ databases">
        <title>The genomes of 5 underutilized Papilionoideae crops provide insights into root nodulation and disease resistanc.</title>
        <authorList>
            <person name="Jiang F."/>
        </authorList>
    </citation>
    <scope>NUCLEOTIDE SEQUENCE [LARGE SCALE GENOMIC DNA]</scope>
    <source>
        <strain evidence="1">LVBAO_FW01</strain>
        <tissue evidence="1">Leaves</tissue>
    </source>
</reference>
<proteinExistence type="predicted"/>
<keyword evidence="2" id="KW-1185">Reference proteome</keyword>
<accession>A0AAN9L3G6</accession>
<comment type="caution">
    <text evidence="1">The sequence shown here is derived from an EMBL/GenBank/DDBJ whole genome shotgun (WGS) entry which is preliminary data.</text>
</comment>
<sequence length="141" mass="16150">MFIHDADTYPASLSLPLSLNNHEGLGINVTSDRNNCCHDFTRHNFYIQIHTLSQWLSGTRQLTYLNQAVSLLHQQGINQPPFSKIGSTKFSPQQVQIVQICSKKGTSSMYRGINKYIAMVVMRSNLTHCNMRFTSWLRNVF</sequence>
<dbReference type="EMBL" id="JAYMYQ010000005">
    <property type="protein sequence ID" value="KAK7328780.1"/>
    <property type="molecule type" value="Genomic_DNA"/>
</dbReference>
<organism evidence="1 2">
    <name type="scientific">Canavalia gladiata</name>
    <name type="common">Sword bean</name>
    <name type="synonym">Dolichos gladiatus</name>
    <dbReference type="NCBI Taxonomy" id="3824"/>
    <lineage>
        <taxon>Eukaryota</taxon>
        <taxon>Viridiplantae</taxon>
        <taxon>Streptophyta</taxon>
        <taxon>Embryophyta</taxon>
        <taxon>Tracheophyta</taxon>
        <taxon>Spermatophyta</taxon>
        <taxon>Magnoliopsida</taxon>
        <taxon>eudicotyledons</taxon>
        <taxon>Gunneridae</taxon>
        <taxon>Pentapetalae</taxon>
        <taxon>rosids</taxon>
        <taxon>fabids</taxon>
        <taxon>Fabales</taxon>
        <taxon>Fabaceae</taxon>
        <taxon>Papilionoideae</taxon>
        <taxon>50 kb inversion clade</taxon>
        <taxon>NPAAA clade</taxon>
        <taxon>indigoferoid/millettioid clade</taxon>
        <taxon>Phaseoleae</taxon>
        <taxon>Canavalia</taxon>
    </lineage>
</organism>
<protein>
    <submittedName>
        <fullName evidence="1">Uncharacterized protein</fullName>
    </submittedName>
</protein>
<dbReference type="Proteomes" id="UP001367508">
    <property type="component" value="Unassembled WGS sequence"/>
</dbReference>
<dbReference type="AlphaFoldDB" id="A0AAN9L3G6"/>
<evidence type="ECO:0000313" key="2">
    <source>
        <dbReference type="Proteomes" id="UP001367508"/>
    </source>
</evidence>
<name>A0AAN9L3G6_CANGL</name>
<evidence type="ECO:0000313" key="1">
    <source>
        <dbReference type="EMBL" id="KAK7328780.1"/>
    </source>
</evidence>
<gene>
    <name evidence="1" type="ORF">VNO77_22901</name>
</gene>